<proteinExistence type="predicted"/>
<keyword evidence="1" id="KW-0472">Membrane</keyword>
<feature type="transmembrane region" description="Helical" evidence="1">
    <location>
        <begin position="29"/>
        <end position="48"/>
    </location>
</feature>
<comment type="caution">
    <text evidence="2">The sequence shown here is derived from an EMBL/GenBank/DDBJ whole genome shotgun (WGS) entry which is preliminary data.</text>
</comment>
<name>A0A2T6C2S7_9FLAO</name>
<protein>
    <submittedName>
        <fullName evidence="2">Uncharacterized protein</fullName>
    </submittedName>
</protein>
<evidence type="ECO:0000256" key="1">
    <source>
        <dbReference type="SAM" id="Phobius"/>
    </source>
</evidence>
<feature type="transmembrane region" description="Helical" evidence="1">
    <location>
        <begin position="7"/>
        <end position="23"/>
    </location>
</feature>
<evidence type="ECO:0000313" key="2">
    <source>
        <dbReference type="EMBL" id="PTX62631.1"/>
    </source>
</evidence>
<dbReference type="Proteomes" id="UP000244090">
    <property type="component" value="Unassembled WGS sequence"/>
</dbReference>
<evidence type="ECO:0000313" key="3">
    <source>
        <dbReference type="Proteomes" id="UP000244090"/>
    </source>
</evidence>
<sequence length="85" mass="9929">MKSKYTTAIYFLFIFLGGGFLLFREEINGQTQLVLTIIAVCAMMFGLYKITTSLTSNKQASYKDQEYYNREKYEQQEVINNAEEE</sequence>
<keyword evidence="1" id="KW-1133">Transmembrane helix</keyword>
<dbReference type="AlphaFoldDB" id="A0A2T6C2S7"/>
<accession>A0A2T6C2S7</accession>
<reference evidence="2 3" key="1">
    <citation type="submission" date="2018-04" db="EMBL/GenBank/DDBJ databases">
        <title>Genomic Encyclopedia of Archaeal and Bacterial Type Strains, Phase II (KMG-II): from individual species to whole genera.</title>
        <authorList>
            <person name="Goeker M."/>
        </authorList>
    </citation>
    <scope>NUCLEOTIDE SEQUENCE [LARGE SCALE GENOMIC DNA]</scope>
    <source>
        <strain evidence="2 3">DSM 25731</strain>
    </source>
</reference>
<dbReference type="RefSeq" id="WP_108113630.1">
    <property type="nucleotide sequence ID" value="NZ_QBKT01000002.1"/>
</dbReference>
<organism evidence="2 3">
    <name type="scientific">Kordia periserrulae</name>
    <dbReference type="NCBI Taxonomy" id="701523"/>
    <lineage>
        <taxon>Bacteria</taxon>
        <taxon>Pseudomonadati</taxon>
        <taxon>Bacteroidota</taxon>
        <taxon>Flavobacteriia</taxon>
        <taxon>Flavobacteriales</taxon>
        <taxon>Flavobacteriaceae</taxon>
        <taxon>Kordia</taxon>
    </lineage>
</organism>
<dbReference type="OrthoDB" id="1452555at2"/>
<keyword evidence="1" id="KW-0812">Transmembrane</keyword>
<dbReference type="EMBL" id="QBKT01000002">
    <property type="protein sequence ID" value="PTX62631.1"/>
    <property type="molecule type" value="Genomic_DNA"/>
</dbReference>
<gene>
    <name evidence="2" type="ORF">C8N46_10226</name>
</gene>
<keyword evidence="3" id="KW-1185">Reference proteome</keyword>